<organism evidence="12 13">
    <name type="scientific">Giesbergeria anulus</name>
    <dbReference type="NCBI Taxonomy" id="180197"/>
    <lineage>
        <taxon>Bacteria</taxon>
        <taxon>Pseudomonadati</taxon>
        <taxon>Pseudomonadota</taxon>
        <taxon>Betaproteobacteria</taxon>
        <taxon>Burkholderiales</taxon>
        <taxon>Comamonadaceae</taxon>
        <taxon>Giesbergeria</taxon>
    </lineage>
</organism>
<dbReference type="RefSeq" id="WP_091458032.1">
    <property type="nucleotide sequence ID" value="NZ_FOGD01000008.1"/>
</dbReference>
<name>A0A1H9PBT3_9BURK</name>
<dbReference type="EMBL" id="FOGD01000008">
    <property type="protein sequence ID" value="SER45365.1"/>
    <property type="molecule type" value="Genomic_DNA"/>
</dbReference>
<evidence type="ECO:0000313" key="13">
    <source>
        <dbReference type="Proteomes" id="UP000199766"/>
    </source>
</evidence>
<reference evidence="12 13" key="1">
    <citation type="submission" date="2016-10" db="EMBL/GenBank/DDBJ databases">
        <authorList>
            <person name="de Groot N.N."/>
        </authorList>
    </citation>
    <scope>NUCLEOTIDE SEQUENCE [LARGE SCALE GENOMIC DNA]</scope>
    <source>
        <strain evidence="12 13">ATCC 35958</strain>
    </source>
</reference>
<dbReference type="Gene3D" id="6.10.250.690">
    <property type="match status" value="1"/>
</dbReference>
<dbReference type="InterPro" id="IPR011006">
    <property type="entry name" value="CheY-like_superfamily"/>
</dbReference>
<dbReference type="Pfam" id="PF00486">
    <property type="entry name" value="Trans_reg_C"/>
    <property type="match status" value="1"/>
</dbReference>
<evidence type="ECO:0000256" key="5">
    <source>
        <dbReference type="ARBA" id="ARBA00023015"/>
    </source>
</evidence>
<keyword evidence="6 9" id="KW-0238">DNA-binding</keyword>
<evidence type="ECO:0000256" key="4">
    <source>
        <dbReference type="ARBA" id="ARBA00023012"/>
    </source>
</evidence>
<keyword evidence="4" id="KW-0902">Two-component regulatory system</keyword>
<dbReference type="GO" id="GO:0000987">
    <property type="term" value="F:cis-regulatory region sequence-specific DNA binding"/>
    <property type="evidence" value="ECO:0007669"/>
    <property type="project" value="UniProtKB-ARBA"/>
</dbReference>
<dbReference type="CDD" id="cd00383">
    <property type="entry name" value="trans_reg_C"/>
    <property type="match status" value="1"/>
</dbReference>
<evidence type="ECO:0000259" key="11">
    <source>
        <dbReference type="PROSITE" id="PS51755"/>
    </source>
</evidence>
<dbReference type="PROSITE" id="PS51755">
    <property type="entry name" value="OMPR_PHOB"/>
    <property type="match status" value="1"/>
</dbReference>
<dbReference type="InterPro" id="IPR036388">
    <property type="entry name" value="WH-like_DNA-bd_sf"/>
</dbReference>
<dbReference type="SMART" id="SM00448">
    <property type="entry name" value="REC"/>
    <property type="match status" value="1"/>
</dbReference>
<dbReference type="FunFam" id="3.40.50.2300:FF:000021">
    <property type="entry name" value="Two-component system response regulator KdpE"/>
    <property type="match status" value="1"/>
</dbReference>
<keyword evidence="13" id="KW-1185">Reference proteome</keyword>
<dbReference type="AlphaFoldDB" id="A0A1H9PBT3"/>
<evidence type="ECO:0000256" key="6">
    <source>
        <dbReference type="ARBA" id="ARBA00023125"/>
    </source>
</evidence>
<evidence type="ECO:0000256" key="2">
    <source>
        <dbReference type="ARBA" id="ARBA00022490"/>
    </source>
</evidence>
<dbReference type="SUPFAM" id="SSF52172">
    <property type="entry name" value="CheY-like"/>
    <property type="match status" value="1"/>
</dbReference>
<keyword evidence="2" id="KW-0963">Cytoplasm</keyword>
<proteinExistence type="predicted"/>
<dbReference type="PANTHER" id="PTHR48111:SF50">
    <property type="entry name" value="KDP OPERON TRANSCRIPTIONAL REGULATORY PROTEIN KDPE"/>
    <property type="match status" value="1"/>
</dbReference>
<dbReference type="InterPro" id="IPR039420">
    <property type="entry name" value="WalR-like"/>
</dbReference>
<dbReference type="Gene3D" id="1.10.10.10">
    <property type="entry name" value="Winged helix-like DNA-binding domain superfamily/Winged helix DNA-binding domain"/>
    <property type="match status" value="1"/>
</dbReference>
<dbReference type="STRING" id="180197.SAMN02982919_02426"/>
<keyword evidence="3 8" id="KW-0597">Phosphoprotein</keyword>
<sequence length="230" mass="25902">MNLITTHVLIIEDEVEIRRFLRLTLQAEGYTVHEASTLARGLIEAATRCPDLLVVDLGLPDGDGIDLIKELRQWSAAPVIILSARSHEDEKIRALDFGADDYLVKPFSTGELMARVRAQLRRGQKNAIDGSSMIRFGNITIDLARRIVSCYEKPLHLTPIEYKLLTHLASQPDRVVTHGQLLKSVWGPGHTEDTHYVRVHMGNLRKKIEINPSMPQHLLTETGVGYRFVP</sequence>
<accession>A0A1H9PBT3</accession>
<dbReference type="InterPro" id="IPR001867">
    <property type="entry name" value="OmpR/PhoB-type_DNA-bd"/>
</dbReference>
<evidence type="ECO:0000256" key="8">
    <source>
        <dbReference type="PROSITE-ProRule" id="PRU00169"/>
    </source>
</evidence>
<dbReference type="PROSITE" id="PS50110">
    <property type="entry name" value="RESPONSE_REGULATORY"/>
    <property type="match status" value="1"/>
</dbReference>
<comment type="subcellular location">
    <subcellularLocation>
        <location evidence="1">Cytoplasm</location>
    </subcellularLocation>
</comment>
<dbReference type="CDD" id="cd17620">
    <property type="entry name" value="REC_OmpR_KdpE-like"/>
    <property type="match status" value="1"/>
</dbReference>
<dbReference type="GO" id="GO:0032993">
    <property type="term" value="C:protein-DNA complex"/>
    <property type="evidence" value="ECO:0007669"/>
    <property type="project" value="TreeGrafter"/>
</dbReference>
<dbReference type="Proteomes" id="UP000199766">
    <property type="component" value="Unassembled WGS sequence"/>
</dbReference>
<evidence type="ECO:0000256" key="3">
    <source>
        <dbReference type="ARBA" id="ARBA00022553"/>
    </source>
</evidence>
<dbReference type="InterPro" id="IPR001789">
    <property type="entry name" value="Sig_transdc_resp-reg_receiver"/>
</dbReference>
<dbReference type="GO" id="GO:0045893">
    <property type="term" value="P:positive regulation of DNA-templated transcription"/>
    <property type="evidence" value="ECO:0007669"/>
    <property type="project" value="UniProtKB-ARBA"/>
</dbReference>
<evidence type="ECO:0000313" key="12">
    <source>
        <dbReference type="EMBL" id="SER45365.1"/>
    </source>
</evidence>
<dbReference type="GO" id="GO:0042802">
    <property type="term" value="F:identical protein binding"/>
    <property type="evidence" value="ECO:0007669"/>
    <property type="project" value="UniProtKB-ARBA"/>
</dbReference>
<gene>
    <name evidence="12" type="ORF">SAMN02982919_02426</name>
</gene>
<dbReference type="OrthoDB" id="9802426at2"/>
<evidence type="ECO:0000259" key="10">
    <source>
        <dbReference type="PROSITE" id="PS50110"/>
    </source>
</evidence>
<dbReference type="GO" id="GO:0000156">
    <property type="term" value="F:phosphorelay response regulator activity"/>
    <property type="evidence" value="ECO:0007669"/>
    <property type="project" value="TreeGrafter"/>
</dbReference>
<dbReference type="Gene3D" id="3.40.50.2300">
    <property type="match status" value="1"/>
</dbReference>
<feature type="modified residue" description="4-aspartylphosphate" evidence="8">
    <location>
        <position position="56"/>
    </location>
</feature>
<dbReference type="SMART" id="SM00862">
    <property type="entry name" value="Trans_reg_C"/>
    <property type="match status" value="1"/>
</dbReference>
<protein>
    <submittedName>
        <fullName evidence="12">Two-component system, OmpR family, KDP operon response regulator KdpE</fullName>
    </submittedName>
</protein>
<evidence type="ECO:0000256" key="1">
    <source>
        <dbReference type="ARBA" id="ARBA00004496"/>
    </source>
</evidence>
<feature type="DNA-binding region" description="OmpR/PhoB-type" evidence="9">
    <location>
        <begin position="131"/>
        <end position="230"/>
    </location>
</feature>
<keyword evidence="5" id="KW-0805">Transcription regulation</keyword>
<dbReference type="Pfam" id="PF00072">
    <property type="entry name" value="Response_reg"/>
    <property type="match status" value="1"/>
</dbReference>
<feature type="domain" description="OmpR/PhoB-type" evidence="11">
    <location>
        <begin position="131"/>
        <end position="230"/>
    </location>
</feature>
<dbReference type="GO" id="GO:0005829">
    <property type="term" value="C:cytosol"/>
    <property type="evidence" value="ECO:0007669"/>
    <property type="project" value="TreeGrafter"/>
</dbReference>
<dbReference type="PANTHER" id="PTHR48111">
    <property type="entry name" value="REGULATOR OF RPOS"/>
    <property type="match status" value="1"/>
</dbReference>
<evidence type="ECO:0000256" key="7">
    <source>
        <dbReference type="ARBA" id="ARBA00023163"/>
    </source>
</evidence>
<evidence type="ECO:0000256" key="9">
    <source>
        <dbReference type="PROSITE-ProRule" id="PRU01091"/>
    </source>
</evidence>
<feature type="domain" description="Response regulatory" evidence="10">
    <location>
        <begin position="7"/>
        <end position="120"/>
    </location>
</feature>
<keyword evidence="7" id="KW-0804">Transcription</keyword>